<evidence type="ECO:0000256" key="1">
    <source>
        <dbReference type="SAM" id="Phobius"/>
    </source>
</evidence>
<feature type="transmembrane region" description="Helical" evidence="1">
    <location>
        <begin position="189"/>
        <end position="213"/>
    </location>
</feature>
<feature type="transmembrane region" description="Helical" evidence="1">
    <location>
        <begin position="158"/>
        <end position="182"/>
    </location>
</feature>
<feature type="transmembrane region" description="Helical" evidence="1">
    <location>
        <begin position="113"/>
        <end position="138"/>
    </location>
</feature>
<dbReference type="AlphaFoldDB" id="A0A1I4BEC7"/>
<dbReference type="EMBL" id="FOTC01000001">
    <property type="protein sequence ID" value="SFK66341.1"/>
    <property type="molecule type" value="Genomic_DNA"/>
</dbReference>
<feature type="transmembrane region" description="Helical" evidence="1">
    <location>
        <begin position="59"/>
        <end position="81"/>
    </location>
</feature>
<evidence type="ECO:0000313" key="3">
    <source>
        <dbReference type="Proteomes" id="UP000199607"/>
    </source>
</evidence>
<dbReference type="Pfam" id="PF12679">
    <property type="entry name" value="ABC2_membrane_2"/>
    <property type="match status" value="1"/>
</dbReference>
<proteinExistence type="predicted"/>
<keyword evidence="1" id="KW-0812">Transmembrane</keyword>
<reference evidence="3" key="1">
    <citation type="submission" date="2016-10" db="EMBL/GenBank/DDBJ databases">
        <authorList>
            <person name="Varghese N."/>
            <person name="Submissions S."/>
        </authorList>
    </citation>
    <scope>NUCLEOTIDE SEQUENCE [LARGE SCALE GENOMIC DNA]</scope>
    <source>
        <strain evidence="3">CGMCC 1.7738</strain>
    </source>
</reference>
<accession>A0A1I4BEC7</accession>
<dbReference type="Proteomes" id="UP000199607">
    <property type="component" value="Unassembled WGS sequence"/>
</dbReference>
<feature type="transmembrane region" description="Helical" evidence="1">
    <location>
        <begin position="258"/>
        <end position="279"/>
    </location>
</feature>
<sequence>MNVREALSVVRSVVNDLFVVATRELRTVIRTPALVALAGVYLVSILAVAWAGTGGSGGFIPLTLDLLTFTEVLIPLLALAFGYRSILDDRLTGELDMLRTFDVSRIAYIGGVYLGRAIVLVGLVVVSLFAAGLLVPVLTADQPTFFAQNQAADSGIRFVRFVVFAAGFALVTLAVALAVSAVTRTLRTAFALATTLAAAFVVGIDTTLIAGLASGVLPSESVPLLLAASPNSAFRGLVLAEAVGAIGGAAVNAGSTPLNVVGLLGWWVLALAVAMWRVWPTVVLETTVSADAHET</sequence>
<feature type="transmembrane region" description="Helical" evidence="1">
    <location>
        <begin position="33"/>
        <end position="53"/>
    </location>
</feature>
<dbReference type="PANTHER" id="PTHR43471:SF1">
    <property type="entry name" value="ABC TRANSPORTER PERMEASE PROTEIN NOSY-RELATED"/>
    <property type="match status" value="1"/>
</dbReference>
<feature type="transmembrane region" description="Helical" evidence="1">
    <location>
        <begin position="233"/>
        <end position="251"/>
    </location>
</feature>
<name>A0A1I4BEC7_9EURY</name>
<dbReference type="GO" id="GO:0005886">
    <property type="term" value="C:plasma membrane"/>
    <property type="evidence" value="ECO:0007669"/>
    <property type="project" value="UniProtKB-SubCell"/>
</dbReference>
<dbReference type="PANTHER" id="PTHR43471">
    <property type="entry name" value="ABC TRANSPORTER PERMEASE"/>
    <property type="match status" value="1"/>
</dbReference>
<dbReference type="STRING" id="553466.SAMN04487950_0464"/>
<organism evidence="2 3">
    <name type="scientific">Halogranum rubrum</name>
    <dbReference type="NCBI Taxonomy" id="553466"/>
    <lineage>
        <taxon>Archaea</taxon>
        <taxon>Methanobacteriati</taxon>
        <taxon>Methanobacteriota</taxon>
        <taxon>Stenosarchaea group</taxon>
        <taxon>Halobacteria</taxon>
        <taxon>Halobacteriales</taxon>
        <taxon>Haloferacaceae</taxon>
    </lineage>
</organism>
<dbReference type="RefSeq" id="WP_245756826.1">
    <property type="nucleotide sequence ID" value="NZ_FOTC01000001.1"/>
</dbReference>
<protein>
    <submittedName>
        <fullName evidence="2">ABC-2 type transport system permease protein</fullName>
    </submittedName>
</protein>
<gene>
    <name evidence="2" type="ORF">SAMN04487950_0464</name>
</gene>
<keyword evidence="1" id="KW-0472">Membrane</keyword>
<dbReference type="GO" id="GO:0140359">
    <property type="term" value="F:ABC-type transporter activity"/>
    <property type="evidence" value="ECO:0007669"/>
    <property type="project" value="InterPro"/>
</dbReference>
<evidence type="ECO:0000313" key="2">
    <source>
        <dbReference type="EMBL" id="SFK66341.1"/>
    </source>
</evidence>
<keyword evidence="3" id="KW-1185">Reference proteome</keyword>
<keyword evidence="1" id="KW-1133">Transmembrane helix</keyword>